<keyword evidence="4" id="KW-1185">Reference proteome</keyword>
<dbReference type="GO" id="GO:0008410">
    <property type="term" value="F:CoA-transferase activity"/>
    <property type="evidence" value="ECO:0007669"/>
    <property type="project" value="TreeGrafter"/>
</dbReference>
<gene>
    <name evidence="3" type="ORF">GBAR_LOCUS8776</name>
</gene>
<comment type="caution">
    <text evidence="3">The sequence shown here is derived from an EMBL/GenBank/DDBJ whole genome shotgun (WGS) entry which is preliminary data.</text>
</comment>
<evidence type="ECO:0000313" key="3">
    <source>
        <dbReference type="EMBL" id="CAI8013940.1"/>
    </source>
</evidence>
<name>A0AA35RLU8_GEOBA</name>
<evidence type="ECO:0000256" key="2">
    <source>
        <dbReference type="ARBA" id="ARBA00022679"/>
    </source>
</evidence>
<reference evidence="3" key="1">
    <citation type="submission" date="2023-03" db="EMBL/GenBank/DDBJ databases">
        <authorList>
            <person name="Steffen K."/>
            <person name="Cardenas P."/>
        </authorList>
    </citation>
    <scope>NUCLEOTIDE SEQUENCE</scope>
</reference>
<accession>A0AA35RLU8</accession>
<sequence>MNSTELSGQWTANHDRHHLMQKLQDTGVPAGVINDPRDLFDDPQLQHRNHFQWLDHPEIGPYATDRSEFELSLTPGSLDTPAPLLGQHTEHFLREIIGLDEAEYRSLESDGVLE</sequence>
<dbReference type="SUPFAM" id="SSF89796">
    <property type="entry name" value="CoA-transferase family III (CaiB/BaiF)"/>
    <property type="match status" value="1"/>
</dbReference>
<dbReference type="AlphaFoldDB" id="A0AA35RLU8"/>
<organism evidence="3 4">
    <name type="scientific">Geodia barretti</name>
    <name type="common">Barrett's horny sponge</name>
    <dbReference type="NCBI Taxonomy" id="519541"/>
    <lineage>
        <taxon>Eukaryota</taxon>
        <taxon>Metazoa</taxon>
        <taxon>Porifera</taxon>
        <taxon>Demospongiae</taxon>
        <taxon>Heteroscleromorpha</taxon>
        <taxon>Tetractinellida</taxon>
        <taxon>Astrophorina</taxon>
        <taxon>Geodiidae</taxon>
        <taxon>Geodia</taxon>
    </lineage>
</organism>
<dbReference type="InterPro" id="IPR044855">
    <property type="entry name" value="CoA-Trfase_III_dom3_sf"/>
</dbReference>
<comment type="similarity">
    <text evidence="1">Belongs to the CoA-transferase III family.</text>
</comment>
<dbReference type="PANTHER" id="PTHR48207">
    <property type="entry name" value="SUCCINATE--HYDROXYMETHYLGLUTARATE COA-TRANSFERASE"/>
    <property type="match status" value="1"/>
</dbReference>
<protein>
    <submittedName>
        <fullName evidence="3">Succinyl-CoA:(R)-benzylsuccinate CoA-transferase subunit BbsF</fullName>
    </submittedName>
</protein>
<dbReference type="PANTHER" id="PTHR48207:SF3">
    <property type="entry name" value="SUCCINATE--HYDROXYMETHYLGLUTARATE COA-TRANSFERASE"/>
    <property type="match status" value="1"/>
</dbReference>
<evidence type="ECO:0000256" key="1">
    <source>
        <dbReference type="ARBA" id="ARBA00008383"/>
    </source>
</evidence>
<dbReference type="Gene3D" id="3.30.1540.10">
    <property type="entry name" value="formyl-coa transferase, domain 3"/>
    <property type="match status" value="1"/>
</dbReference>
<evidence type="ECO:0000313" key="4">
    <source>
        <dbReference type="Proteomes" id="UP001174909"/>
    </source>
</evidence>
<proteinExistence type="inferred from homology"/>
<dbReference type="InterPro" id="IPR023606">
    <property type="entry name" value="CoA-Trfase_III_dom_1_sf"/>
</dbReference>
<dbReference type="Proteomes" id="UP001174909">
    <property type="component" value="Unassembled WGS sequence"/>
</dbReference>
<keyword evidence="2" id="KW-0808">Transferase</keyword>
<dbReference type="InterPro" id="IPR003673">
    <property type="entry name" value="CoA-Trfase_fam_III"/>
</dbReference>
<dbReference type="InterPro" id="IPR050483">
    <property type="entry name" value="CoA-transferase_III_domain"/>
</dbReference>
<dbReference type="Gene3D" id="3.40.50.10540">
    <property type="entry name" value="Crotonobetainyl-coa:carnitine coa-transferase, domain 1"/>
    <property type="match status" value="1"/>
</dbReference>
<dbReference type="Pfam" id="PF02515">
    <property type="entry name" value="CoA_transf_3"/>
    <property type="match status" value="1"/>
</dbReference>
<dbReference type="EMBL" id="CASHTH010001313">
    <property type="protein sequence ID" value="CAI8013940.1"/>
    <property type="molecule type" value="Genomic_DNA"/>
</dbReference>